<reference evidence="2 3" key="1">
    <citation type="journal article" date="2013" name="Genome Announc.">
        <title>Genome Sequence of the Obligate Gammaproteobacterial Methanotroph Methylomicrobium album Strain BG8.</title>
        <authorList>
            <person name="Kits K.D."/>
            <person name="Kalyuzhnaya M.G."/>
            <person name="Klotz M.G."/>
            <person name="Jetten M.S."/>
            <person name="Op den Camp H.J."/>
            <person name="Vuilleumier S."/>
            <person name="Bringel F."/>
            <person name="Dispirito A.A."/>
            <person name="Murrell J.C."/>
            <person name="Bruce D."/>
            <person name="Cheng J.F."/>
            <person name="Copeland A."/>
            <person name="Goodwin L."/>
            <person name="Hauser L."/>
            <person name="Lajus A."/>
            <person name="Land M.L."/>
            <person name="Lapidus A."/>
            <person name="Lucas S."/>
            <person name="Medigue C."/>
            <person name="Pitluck S."/>
            <person name="Woyke T."/>
            <person name="Zeytun A."/>
            <person name="Stein L.Y."/>
        </authorList>
    </citation>
    <scope>NUCLEOTIDE SEQUENCE [LARGE SCALE GENOMIC DNA]</scope>
    <source>
        <strain evidence="2 3">BG8</strain>
    </source>
</reference>
<name>H8GQW6_METAL</name>
<evidence type="ECO:0000313" key="3">
    <source>
        <dbReference type="Proteomes" id="UP000005090"/>
    </source>
</evidence>
<organism evidence="2 3">
    <name type="scientific">Methylomicrobium album BG8</name>
    <dbReference type="NCBI Taxonomy" id="686340"/>
    <lineage>
        <taxon>Bacteria</taxon>
        <taxon>Pseudomonadati</taxon>
        <taxon>Pseudomonadota</taxon>
        <taxon>Gammaproteobacteria</taxon>
        <taxon>Methylococcales</taxon>
        <taxon>Methylococcaceae</taxon>
        <taxon>Methylomicrobium</taxon>
    </lineage>
</organism>
<sequence>MAHVHGKDMMKEMSKTKNSMGKEIMKGSMASVTVHTGAKLMSKLAKYPVLVFGAGVVAGVYVYKYRKQIIASANKALDSGKDFVLQQKENLEDIVAETKEES</sequence>
<dbReference type="EMBL" id="CM001475">
    <property type="protein sequence ID" value="EIC28625.1"/>
    <property type="molecule type" value="Genomic_DNA"/>
</dbReference>
<protein>
    <submittedName>
        <fullName evidence="2">Uncharacterized protein</fullName>
    </submittedName>
</protein>
<accession>H8GQW6</accession>
<evidence type="ECO:0000313" key="2">
    <source>
        <dbReference type="EMBL" id="EIC28625.1"/>
    </source>
</evidence>
<gene>
    <name evidence="2" type="ORF">Metal_0794</name>
</gene>
<dbReference type="HOGENOM" id="CLU_164507_0_0_6"/>
<proteinExistence type="predicted"/>
<keyword evidence="1" id="KW-0812">Transmembrane</keyword>
<keyword evidence="3" id="KW-1185">Reference proteome</keyword>
<dbReference type="AlphaFoldDB" id="H8GQW6"/>
<evidence type="ECO:0000256" key="1">
    <source>
        <dbReference type="SAM" id="Phobius"/>
    </source>
</evidence>
<keyword evidence="1" id="KW-1133">Transmembrane helix</keyword>
<dbReference type="eggNOG" id="ENOG5033CM0">
    <property type="taxonomic scope" value="Bacteria"/>
</dbReference>
<dbReference type="Proteomes" id="UP000005090">
    <property type="component" value="Chromosome"/>
</dbReference>
<feature type="transmembrane region" description="Helical" evidence="1">
    <location>
        <begin position="44"/>
        <end position="63"/>
    </location>
</feature>
<keyword evidence="1" id="KW-0472">Membrane</keyword>
<dbReference type="STRING" id="686340.Metal_0794"/>